<evidence type="ECO:0000313" key="3">
    <source>
        <dbReference type="Proteomes" id="UP000028981"/>
    </source>
</evidence>
<reference evidence="2 3" key="1">
    <citation type="submission" date="2014-08" db="EMBL/GenBank/DDBJ databases">
        <authorList>
            <person name="Hassan Y.I."/>
            <person name="Lepp D."/>
            <person name="Zhou T."/>
        </authorList>
    </citation>
    <scope>NUCLEOTIDE SEQUENCE [LARGE SCALE GENOMIC DNA]</scope>
    <source>
        <strain evidence="2 3">IFO13584</strain>
    </source>
</reference>
<feature type="transmembrane region" description="Helical" evidence="1">
    <location>
        <begin position="309"/>
        <end position="330"/>
    </location>
</feature>
<protein>
    <recommendedName>
        <fullName evidence="4">Glycosyltransferase RgtA/B/C/D-like domain-containing protein</fullName>
    </recommendedName>
</protein>
<feature type="transmembrane region" description="Helical" evidence="1">
    <location>
        <begin position="231"/>
        <end position="252"/>
    </location>
</feature>
<feature type="transmembrane region" description="Helical" evidence="1">
    <location>
        <begin position="286"/>
        <end position="303"/>
    </location>
</feature>
<dbReference type="AlphaFoldDB" id="A0A087LZB2"/>
<keyword evidence="1" id="KW-0472">Membrane</keyword>
<feature type="transmembrane region" description="Helical" evidence="1">
    <location>
        <begin position="61"/>
        <end position="81"/>
    </location>
</feature>
<evidence type="ECO:0000256" key="1">
    <source>
        <dbReference type="SAM" id="Phobius"/>
    </source>
</evidence>
<feature type="transmembrane region" description="Helical" evidence="1">
    <location>
        <begin position="88"/>
        <end position="108"/>
    </location>
</feature>
<feature type="transmembrane region" description="Helical" evidence="1">
    <location>
        <begin position="120"/>
        <end position="139"/>
    </location>
</feature>
<proteinExistence type="predicted"/>
<evidence type="ECO:0000313" key="2">
    <source>
        <dbReference type="EMBL" id="KFL29965.1"/>
    </source>
</evidence>
<dbReference type="EMBL" id="JQGC01000017">
    <property type="protein sequence ID" value="KFL29965.1"/>
    <property type="molecule type" value="Genomic_DNA"/>
</dbReference>
<organism evidence="2 3">
    <name type="scientific">Devosia riboflavina</name>
    <dbReference type="NCBI Taxonomy" id="46914"/>
    <lineage>
        <taxon>Bacteria</taxon>
        <taxon>Pseudomonadati</taxon>
        <taxon>Pseudomonadota</taxon>
        <taxon>Alphaproteobacteria</taxon>
        <taxon>Hyphomicrobiales</taxon>
        <taxon>Devosiaceae</taxon>
        <taxon>Devosia</taxon>
    </lineage>
</organism>
<sequence>MPLVVPIGPMYWDTYLYLDAAHRIASGQLPSVDFSMPVGPLGYYLFAWGLELFPAAQPLLLAQWALLVVAAPLMAVVLWEVSRRDRALSLLLLGPFLVFAIAPSNAQFYHPLPGLDGFGIYNRHVVVLLYVLLSGLLFLREGRTLALFCGATMLALFLTKITGFIVGGLFCALAVLAGRIRWANAFLAAGLFLLPLVALELLTGMVSAYLRDISELAGSNSSTLLPRFRTVITNKLDVLLPAALLALVLLALDWCDGFQRILDSSFVWFSVAILGGIIFETQNSGSQEFIFIWPVLALILVRTKNLKGHFRTAVLVLAAFAIVPTMTTIISKSVRAFAAGVTYAQVDAPLLKNIGQVSARWDMIERAEMIGVHYADFREAYEDLARKDQLPNWQYFADIDNQVQWVLSAESAVEALLAFEAENNVRLEGLMTLDFTDPLPWILDRQPTPHLQIGADPTRTFGALKPETKAAIEAADGVLRAKCPVTWARRDIEATFAEALAGRQAIALNPCWDLLIRDGILPS</sequence>
<keyword evidence="1" id="KW-1133">Transmembrane helix</keyword>
<name>A0A087LZB2_9HYPH</name>
<keyword evidence="3" id="KW-1185">Reference proteome</keyword>
<feature type="transmembrane region" description="Helical" evidence="1">
    <location>
        <begin position="146"/>
        <end position="176"/>
    </location>
</feature>
<feature type="transmembrane region" description="Helical" evidence="1">
    <location>
        <begin position="182"/>
        <end position="210"/>
    </location>
</feature>
<comment type="caution">
    <text evidence="2">The sequence shown here is derived from an EMBL/GenBank/DDBJ whole genome shotgun (WGS) entry which is preliminary data.</text>
</comment>
<evidence type="ECO:0008006" key="4">
    <source>
        <dbReference type="Google" id="ProtNLM"/>
    </source>
</evidence>
<accession>A0A087LZB2</accession>
<gene>
    <name evidence="2" type="ORF">JP75_17840</name>
</gene>
<dbReference type="Proteomes" id="UP000028981">
    <property type="component" value="Unassembled WGS sequence"/>
</dbReference>
<keyword evidence="1" id="KW-0812">Transmembrane</keyword>